<dbReference type="InterPro" id="IPR035681">
    <property type="entry name" value="ComA-like_MBL"/>
</dbReference>
<evidence type="ECO:0000313" key="8">
    <source>
        <dbReference type="EMBL" id="MDQ0222135.1"/>
    </source>
</evidence>
<protein>
    <submittedName>
        <fullName evidence="8">Competence protein ComEC</fullName>
    </submittedName>
</protein>
<feature type="transmembrane region" description="Helical" evidence="6">
    <location>
        <begin position="51"/>
        <end position="69"/>
    </location>
</feature>
<dbReference type="Gene3D" id="3.60.15.10">
    <property type="entry name" value="Ribonuclease Z/Hydroxyacylglutathione hydrolase-like"/>
    <property type="match status" value="1"/>
</dbReference>
<dbReference type="EMBL" id="JAUSTM010000005">
    <property type="protein sequence ID" value="MDQ0222135.1"/>
    <property type="molecule type" value="Genomic_DNA"/>
</dbReference>
<feature type="transmembrane region" description="Helical" evidence="6">
    <location>
        <begin position="380"/>
        <end position="405"/>
    </location>
</feature>
<dbReference type="NCBIfam" id="TIGR00361">
    <property type="entry name" value="ComEC_Rec2"/>
    <property type="match status" value="1"/>
</dbReference>
<reference evidence="8 9" key="1">
    <citation type="submission" date="2023-07" db="EMBL/GenBank/DDBJ databases">
        <title>Genomic Encyclopedia of Type Strains, Phase IV (KMG-IV): sequencing the most valuable type-strain genomes for metagenomic binning, comparative biology and taxonomic classification.</title>
        <authorList>
            <person name="Goeker M."/>
        </authorList>
    </citation>
    <scope>NUCLEOTIDE SEQUENCE [LARGE SCALE GENOMIC DNA]</scope>
    <source>
        <strain evidence="8 9">DSM 105143</strain>
    </source>
</reference>
<dbReference type="Proteomes" id="UP001223079">
    <property type="component" value="Unassembled WGS sequence"/>
</dbReference>
<organism evidence="8 9">
    <name type="scientific">Streptococcus moroccensis</name>
    <dbReference type="NCBI Taxonomy" id="1451356"/>
    <lineage>
        <taxon>Bacteria</taxon>
        <taxon>Bacillati</taxon>
        <taxon>Bacillota</taxon>
        <taxon>Bacilli</taxon>
        <taxon>Lactobacillales</taxon>
        <taxon>Streptococcaceae</taxon>
        <taxon>Streptococcus</taxon>
    </lineage>
</organism>
<keyword evidence="3 6" id="KW-0812">Transmembrane</keyword>
<dbReference type="InterPro" id="IPR036866">
    <property type="entry name" value="RibonucZ/Hydroxyglut_hydro"/>
</dbReference>
<keyword evidence="9" id="KW-1185">Reference proteome</keyword>
<dbReference type="Pfam" id="PF13567">
    <property type="entry name" value="DUF4131"/>
    <property type="match status" value="1"/>
</dbReference>
<feature type="transmembrane region" description="Helical" evidence="6">
    <location>
        <begin position="355"/>
        <end position="374"/>
    </location>
</feature>
<feature type="domain" description="Metallo-beta-lactamase" evidence="7">
    <location>
        <begin position="495"/>
        <end position="700"/>
    </location>
</feature>
<dbReference type="PANTHER" id="PTHR30619:SF1">
    <property type="entry name" value="RECOMBINATION PROTEIN 2"/>
    <property type="match status" value="1"/>
</dbReference>
<accession>A0ABT9YQT9</accession>
<evidence type="ECO:0000313" key="9">
    <source>
        <dbReference type="Proteomes" id="UP001223079"/>
    </source>
</evidence>
<feature type="transmembrane region" description="Helical" evidence="6">
    <location>
        <begin position="442"/>
        <end position="460"/>
    </location>
</feature>
<feature type="transmembrane region" description="Helical" evidence="6">
    <location>
        <begin position="12"/>
        <end position="45"/>
    </location>
</feature>
<evidence type="ECO:0000256" key="4">
    <source>
        <dbReference type="ARBA" id="ARBA00022989"/>
    </source>
</evidence>
<evidence type="ECO:0000259" key="7">
    <source>
        <dbReference type="SMART" id="SM00849"/>
    </source>
</evidence>
<name>A0ABT9YQT9_9STRE</name>
<dbReference type="NCBIfam" id="TIGR00360">
    <property type="entry name" value="ComEC_N-term"/>
    <property type="match status" value="1"/>
</dbReference>
<dbReference type="InterPro" id="IPR052159">
    <property type="entry name" value="Competence_DNA_uptake"/>
</dbReference>
<dbReference type="Pfam" id="PF03772">
    <property type="entry name" value="Competence"/>
    <property type="match status" value="1"/>
</dbReference>
<evidence type="ECO:0000256" key="3">
    <source>
        <dbReference type="ARBA" id="ARBA00022692"/>
    </source>
</evidence>
<dbReference type="SMART" id="SM00849">
    <property type="entry name" value="Lactamase_B"/>
    <property type="match status" value="1"/>
</dbReference>
<keyword evidence="4 6" id="KW-1133">Transmembrane helix</keyword>
<evidence type="ECO:0000256" key="2">
    <source>
        <dbReference type="ARBA" id="ARBA00022475"/>
    </source>
</evidence>
<sequence length="745" mass="84201">MFQWIKQSSLPPIRLALILVLAFYTLHFPSPITFSLFGYILWRLLFKHSRAVIKASLMILLPFGLFFMAHHYLAAQTKRAAPETISHLQLVPATIGVNGDRLSFRARASGQTFQVFYKLKSKEEQSYFQNLTQTVQMTVHAEVYEAEGQRNFEGFDYQSYLETQGIYKIVQIEQIEAISPITSFNPFDLLAQWRRQVIVHTQRHFPDPMRHYLTGLLFGQLDKDFDQMRDLYSSLGIIHLFALSGMHVSFFVDKFRWLLLRLGLTKELVDWLQLPFSLFYAGMTGFSASVLRSLIQKNLANQGISGLNNLGLTVLISFILMPNFLLTTGGVLSFSYAFILSFIASDDLKGLKGSVLTSLSLSLGILPVLIWHFASYQPLSIVLTFAFSLLFDTLILPLLTLTFLISPFWKIAELNSLFIGLEAIIHWLAGIVQRPFVFGKPSLFILVLLLICLGFLYDSWKQPKIRVSLCLLLISLLFLTKHPLTNEVTIVDVGQGDSIFLRDMKGRNVLIDVGGKVSFTGKEEWQQGQVDSNAERTLIPYLKSRGVAKIDTLVLTHTDTDHIGDLIPVSQAFDIGQIWVSPGSLTDADFVQVLESLNIPVHVTTVGDQIPLFDSYLEVLYPMTTGDGGNNDSIVLYGQLLQTRFLFTGDLEDGELDLIETYPQLSVDVLKAGHHGSKGSSYPAFLDHIQPQIGLFSAGKNNRYQHPHSETLERFEERGITTYRTDQEGAIRFTGWRSWRVETVK</sequence>
<dbReference type="RefSeq" id="WP_307121354.1">
    <property type="nucleotide sequence ID" value="NZ_JAUSTM010000005.1"/>
</dbReference>
<dbReference type="InterPro" id="IPR004797">
    <property type="entry name" value="Competence_ComEC/Rec2"/>
</dbReference>
<proteinExistence type="predicted"/>
<feature type="transmembrane region" description="Helical" evidence="6">
    <location>
        <begin position="231"/>
        <end position="252"/>
    </location>
</feature>
<keyword evidence="2" id="KW-1003">Cell membrane</keyword>
<comment type="subcellular location">
    <subcellularLocation>
        <location evidence="1">Cell membrane</location>
        <topology evidence="1">Multi-pass membrane protein</topology>
    </subcellularLocation>
</comment>
<dbReference type="SUPFAM" id="SSF56281">
    <property type="entry name" value="Metallo-hydrolase/oxidoreductase"/>
    <property type="match status" value="1"/>
</dbReference>
<evidence type="ECO:0000256" key="1">
    <source>
        <dbReference type="ARBA" id="ARBA00004651"/>
    </source>
</evidence>
<dbReference type="InterPro" id="IPR004477">
    <property type="entry name" value="ComEC_N"/>
</dbReference>
<dbReference type="CDD" id="cd07731">
    <property type="entry name" value="ComA-like_MBL-fold"/>
    <property type="match status" value="1"/>
</dbReference>
<dbReference type="PANTHER" id="PTHR30619">
    <property type="entry name" value="DNA INTERNALIZATION/COMPETENCE PROTEIN COMEC/REC2"/>
    <property type="match status" value="1"/>
</dbReference>
<dbReference type="Pfam" id="PF00753">
    <property type="entry name" value="Lactamase_B"/>
    <property type="match status" value="1"/>
</dbReference>
<dbReference type="InterPro" id="IPR025405">
    <property type="entry name" value="DUF4131"/>
</dbReference>
<comment type="caution">
    <text evidence="8">The sequence shown here is derived from an EMBL/GenBank/DDBJ whole genome shotgun (WGS) entry which is preliminary data.</text>
</comment>
<evidence type="ECO:0000256" key="6">
    <source>
        <dbReference type="SAM" id="Phobius"/>
    </source>
</evidence>
<evidence type="ECO:0000256" key="5">
    <source>
        <dbReference type="ARBA" id="ARBA00023136"/>
    </source>
</evidence>
<dbReference type="InterPro" id="IPR001279">
    <property type="entry name" value="Metallo-B-lactamas"/>
</dbReference>
<keyword evidence="5 6" id="KW-0472">Membrane</keyword>
<feature type="transmembrane region" description="Helical" evidence="6">
    <location>
        <begin position="326"/>
        <end position="343"/>
    </location>
</feature>
<feature type="transmembrane region" description="Helical" evidence="6">
    <location>
        <begin position="272"/>
        <end position="291"/>
    </location>
</feature>
<gene>
    <name evidence="8" type="ORF">J2S23_000686</name>
</gene>